<dbReference type="AlphaFoldDB" id="A0AA38K7M1"/>
<dbReference type="EMBL" id="MU793805">
    <property type="protein sequence ID" value="KAJ3780294.1"/>
    <property type="molecule type" value="Genomic_DNA"/>
</dbReference>
<reference evidence="2" key="1">
    <citation type="submission" date="2022-08" db="EMBL/GenBank/DDBJ databases">
        <authorList>
            <consortium name="DOE Joint Genome Institute"/>
            <person name="Min B."/>
            <person name="Riley R."/>
            <person name="Sierra-Patev S."/>
            <person name="Naranjo-Ortiz M."/>
            <person name="Looney B."/>
            <person name="Konkel Z."/>
            <person name="Slot J.C."/>
            <person name="Sakamoto Y."/>
            <person name="Steenwyk J.L."/>
            <person name="Rokas A."/>
            <person name="Carro J."/>
            <person name="Camarero S."/>
            <person name="Ferreira P."/>
            <person name="Molpeceres G."/>
            <person name="Ruiz-Duenas F.J."/>
            <person name="Serrano A."/>
            <person name="Henrissat B."/>
            <person name="Drula E."/>
            <person name="Hughes K.W."/>
            <person name="Mata J.L."/>
            <person name="Ishikawa N.K."/>
            <person name="Vargas-Isla R."/>
            <person name="Ushijima S."/>
            <person name="Smith C.A."/>
            <person name="Ahrendt S."/>
            <person name="Andreopoulos W."/>
            <person name="He G."/>
            <person name="Labutti K."/>
            <person name="Lipzen A."/>
            <person name="Ng V."/>
            <person name="Sandor L."/>
            <person name="Barry K."/>
            <person name="Martinez A.T."/>
            <person name="Xiao Y."/>
            <person name="Gibbons J.G."/>
            <person name="Terashima K."/>
            <person name="Hibbett D.S."/>
            <person name="Grigoriev I.V."/>
        </authorList>
    </citation>
    <scope>NUCLEOTIDE SEQUENCE</scope>
    <source>
        <strain evidence="2">TFB10291</strain>
    </source>
</reference>
<feature type="compositionally biased region" description="Polar residues" evidence="1">
    <location>
        <begin position="141"/>
        <end position="153"/>
    </location>
</feature>
<accession>A0AA38K7M1</accession>
<feature type="compositionally biased region" description="Polar residues" evidence="1">
    <location>
        <begin position="168"/>
        <end position="179"/>
    </location>
</feature>
<protein>
    <submittedName>
        <fullName evidence="2">Uncharacterized protein</fullName>
    </submittedName>
</protein>
<organism evidence="2 3">
    <name type="scientific">Lentinula aff. detonsa</name>
    <dbReference type="NCBI Taxonomy" id="2804958"/>
    <lineage>
        <taxon>Eukaryota</taxon>
        <taxon>Fungi</taxon>
        <taxon>Dikarya</taxon>
        <taxon>Basidiomycota</taxon>
        <taxon>Agaricomycotina</taxon>
        <taxon>Agaricomycetes</taxon>
        <taxon>Agaricomycetidae</taxon>
        <taxon>Agaricales</taxon>
        <taxon>Marasmiineae</taxon>
        <taxon>Omphalotaceae</taxon>
        <taxon>Lentinula</taxon>
    </lineage>
</organism>
<comment type="caution">
    <text evidence="2">The sequence shown here is derived from an EMBL/GenBank/DDBJ whole genome shotgun (WGS) entry which is preliminary data.</text>
</comment>
<sequence>MTSFSIYPQPRRIGPPLKRSNILDNNGFNDWDDYSVEPVDTHLLNPRKRFPIDALVDHHTICSSTPIDLGLEFRYCNPSTGEVKTLWARDTELRWTEITAGTHSGIVPDRYVSEVGAHGQRYGPMCRDVVGSDNGKRSKHSTSTNLSVSNAQHTKVKGESDLSDCDSTKGQSQGSNKAS</sequence>
<dbReference type="Proteomes" id="UP001163798">
    <property type="component" value="Unassembled WGS sequence"/>
</dbReference>
<proteinExistence type="predicted"/>
<name>A0AA38K7M1_9AGAR</name>
<evidence type="ECO:0000313" key="2">
    <source>
        <dbReference type="EMBL" id="KAJ3780294.1"/>
    </source>
</evidence>
<evidence type="ECO:0000256" key="1">
    <source>
        <dbReference type="SAM" id="MobiDB-lite"/>
    </source>
</evidence>
<evidence type="ECO:0000313" key="3">
    <source>
        <dbReference type="Proteomes" id="UP001163798"/>
    </source>
</evidence>
<feature type="region of interest" description="Disordered" evidence="1">
    <location>
        <begin position="129"/>
        <end position="179"/>
    </location>
</feature>
<gene>
    <name evidence="2" type="ORF">GGU10DRAFT_380861</name>
</gene>
<keyword evidence="3" id="KW-1185">Reference proteome</keyword>